<dbReference type="PROSITE" id="PS50928">
    <property type="entry name" value="ABC_TM1"/>
    <property type="match status" value="2"/>
</dbReference>
<feature type="transmembrane region" description="Helical" evidence="7">
    <location>
        <begin position="305"/>
        <end position="327"/>
    </location>
</feature>
<protein>
    <submittedName>
        <fullName evidence="9">Putative thiamine transport system permease protein</fullName>
    </submittedName>
</protein>
<keyword evidence="6 7" id="KW-0472">Membrane</keyword>
<dbReference type="GO" id="GO:0055085">
    <property type="term" value="P:transmembrane transport"/>
    <property type="evidence" value="ECO:0007669"/>
    <property type="project" value="InterPro"/>
</dbReference>
<dbReference type="STRING" id="92487.SAMN02745130_00651"/>
<keyword evidence="4 7" id="KW-0812">Transmembrane</keyword>
<feature type="transmembrane region" description="Helical" evidence="7">
    <location>
        <begin position="21"/>
        <end position="46"/>
    </location>
</feature>
<dbReference type="EMBL" id="FUYB01000002">
    <property type="protein sequence ID" value="SKA70081.1"/>
    <property type="molecule type" value="Genomic_DNA"/>
</dbReference>
<keyword evidence="10" id="KW-1185">Reference proteome</keyword>
<dbReference type="CDD" id="cd06261">
    <property type="entry name" value="TM_PBP2"/>
    <property type="match status" value="1"/>
</dbReference>
<feature type="transmembrane region" description="Helical" evidence="7">
    <location>
        <begin position="260"/>
        <end position="284"/>
    </location>
</feature>
<keyword evidence="3" id="KW-1003">Cell membrane</keyword>
<evidence type="ECO:0000256" key="6">
    <source>
        <dbReference type="ARBA" id="ARBA00023136"/>
    </source>
</evidence>
<comment type="subcellular location">
    <subcellularLocation>
        <location evidence="1">Cell membrane</location>
        <topology evidence="1">Multi-pass membrane protein</topology>
    </subcellularLocation>
</comment>
<reference evidence="9 10" key="1">
    <citation type="submission" date="2017-02" db="EMBL/GenBank/DDBJ databases">
        <authorList>
            <person name="Peterson S.W."/>
        </authorList>
    </citation>
    <scope>NUCLEOTIDE SEQUENCE [LARGE SCALE GENOMIC DNA]</scope>
    <source>
        <strain evidence="9 10">ATCC 49788</strain>
    </source>
</reference>
<dbReference type="PANTHER" id="PTHR30183">
    <property type="entry name" value="MOLYBDENUM TRANSPORT SYSTEM PERMEASE PROTEIN MODB"/>
    <property type="match status" value="1"/>
</dbReference>
<dbReference type="RefSeq" id="WP_078921131.1">
    <property type="nucleotide sequence ID" value="NZ_FUYB01000002.1"/>
</dbReference>
<keyword evidence="5 7" id="KW-1133">Transmembrane helix</keyword>
<gene>
    <name evidence="9" type="ORF">SAMN02745130_00651</name>
</gene>
<dbReference type="OrthoDB" id="7852521at2"/>
<feature type="domain" description="ABC transmembrane type-1" evidence="8">
    <location>
        <begin position="353"/>
        <end position="533"/>
    </location>
</feature>
<sequence length="548" mass="61152">MRLTQLTRLNPHPPITWLLSAVAWLGLGLVLGLPLLGLLPVVSIGLNPIGWQMLWSDPQTLPALKLSLFSALSSTSLALVLACSLVFLFYPSKVWQRLQQQLPIFLALPHAAFAIGLVFLLAPSGWLVRLIAPLAAWTEPPLWTTTQDPYALSLSLALSLKETWFLFWVLTGLLNQQWLLKQTWVAQSLGYGLWQTGWQILFPQLLSRLAWPLLAVFAYGLSVVDMALILGPSTPPTLAVLAWQWFADPDPNQQLKAHSLALLLMLLLVLGAILAYALYQLLHFSLAHPQGKRQGIRRFGFLKFVLRYTLTLPFWLVLMLILLWSLAETWFFPHRLPAELSLQAWQQARFEPLYQSLLIGVGSVGLALPLSLIWLEWGSRQPAWLYLPLIIPALPFTAAQYQVALTLKLDGSLLAVIWSHLAWVLPYMLLMLTGAYRNLDERFMLTAKTLGYSHWQSCWSIKWRLLLRPILAACAVGFAVSVAQYLPTVFVGGGRIATVTTEAVSLSAGGHRPSLAVQALLQALLPLLGFALSLSLSQWYGRRHPGLN</sequence>
<proteinExistence type="predicted"/>
<dbReference type="Proteomes" id="UP000190460">
    <property type="component" value="Unassembled WGS sequence"/>
</dbReference>
<feature type="domain" description="ABC transmembrane type-1" evidence="8">
    <location>
        <begin position="64"/>
        <end position="275"/>
    </location>
</feature>
<evidence type="ECO:0000256" key="5">
    <source>
        <dbReference type="ARBA" id="ARBA00022989"/>
    </source>
</evidence>
<feature type="transmembrane region" description="Helical" evidence="7">
    <location>
        <begin position="353"/>
        <end position="375"/>
    </location>
</feature>
<dbReference type="SUPFAM" id="SSF161098">
    <property type="entry name" value="MetI-like"/>
    <property type="match status" value="2"/>
</dbReference>
<organism evidence="9 10">
    <name type="scientific">Thiothrix eikelboomii</name>
    <dbReference type="NCBI Taxonomy" id="92487"/>
    <lineage>
        <taxon>Bacteria</taxon>
        <taxon>Pseudomonadati</taxon>
        <taxon>Pseudomonadota</taxon>
        <taxon>Gammaproteobacteria</taxon>
        <taxon>Thiotrichales</taxon>
        <taxon>Thiotrichaceae</taxon>
        <taxon>Thiothrix</taxon>
    </lineage>
</organism>
<feature type="transmembrane region" description="Helical" evidence="7">
    <location>
        <begin position="102"/>
        <end position="122"/>
    </location>
</feature>
<evidence type="ECO:0000256" key="4">
    <source>
        <dbReference type="ARBA" id="ARBA00022692"/>
    </source>
</evidence>
<feature type="transmembrane region" description="Helical" evidence="7">
    <location>
        <begin position="384"/>
        <end position="403"/>
    </location>
</feature>
<evidence type="ECO:0000259" key="8">
    <source>
        <dbReference type="PROSITE" id="PS50928"/>
    </source>
</evidence>
<feature type="transmembrane region" description="Helical" evidence="7">
    <location>
        <begin position="515"/>
        <end position="536"/>
    </location>
</feature>
<dbReference type="PANTHER" id="PTHR30183:SF6">
    <property type="entry name" value="INNER MEMBRANE ABC TRANSPORTER PERMEASE PROTEIN YNJC"/>
    <property type="match status" value="1"/>
</dbReference>
<evidence type="ECO:0000313" key="10">
    <source>
        <dbReference type="Proteomes" id="UP000190460"/>
    </source>
</evidence>
<feature type="transmembrane region" description="Helical" evidence="7">
    <location>
        <begin position="150"/>
        <end position="174"/>
    </location>
</feature>
<accession>A0A1T4W031</accession>
<feature type="transmembrane region" description="Helical" evidence="7">
    <location>
        <begin position="465"/>
        <end position="486"/>
    </location>
</feature>
<name>A0A1T4W031_9GAMM</name>
<evidence type="ECO:0000256" key="2">
    <source>
        <dbReference type="ARBA" id="ARBA00022448"/>
    </source>
</evidence>
<dbReference type="GO" id="GO:0005886">
    <property type="term" value="C:plasma membrane"/>
    <property type="evidence" value="ECO:0007669"/>
    <property type="project" value="UniProtKB-SubCell"/>
</dbReference>
<evidence type="ECO:0000256" key="3">
    <source>
        <dbReference type="ARBA" id="ARBA00022475"/>
    </source>
</evidence>
<feature type="transmembrane region" description="Helical" evidence="7">
    <location>
        <begin position="415"/>
        <end position="436"/>
    </location>
</feature>
<dbReference type="InterPro" id="IPR000515">
    <property type="entry name" value="MetI-like"/>
</dbReference>
<dbReference type="AlphaFoldDB" id="A0A1T4W031"/>
<evidence type="ECO:0000256" key="7">
    <source>
        <dbReference type="SAM" id="Phobius"/>
    </source>
</evidence>
<keyword evidence="2" id="KW-0813">Transport</keyword>
<dbReference type="InterPro" id="IPR035906">
    <property type="entry name" value="MetI-like_sf"/>
</dbReference>
<feature type="transmembrane region" description="Helical" evidence="7">
    <location>
        <begin position="209"/>
        <end position="230"/>
    </location>
</feature>
<feature type="transmembrane region" description="Helical" evidence="7">
    <location>
        <begin position="66"/>
        <end position="90"/>
    </location>
</feature>
<evidence type="ECO:0000313" key="9">
    <source>
        <dbReference type="EMBL" id="SKA70081.1"/>
    </source>
</evidence>
<evidence type="ECO:0000256" key="1">
    <source>
        <dbReference type="ARBA" id="ARBA00004651"/>
    </source>
</evidence>
<dbReference type="Gene3D" id="1.10.3720.10">
    <property type="entry name" value="MetI-like"/>
    <property type="match status" value="2"/>
</dbReference>